<evidence type="ECO:0000313" key="7">
    <source>
        <dbReference type="Proteomes" id="UP000314982"/>
    </source>
</evidence>
<evidence type="ECO:0000256" key="3">
    <source>
        <dbReference type="ARBA" id="ARBA00022833"/>
    </source>
</evidence>
<feature type="domain" description="Zinc finger C3HC4 RING-type" evidence="5">
    <location>
        <begin position="32"/>
        <end position="61"/>
    </location>
</feature>
<dbReference type="GeneTree" id="ENSGT00940000158021"/>
<organism evidence="6 7">
    <name type="scientific">Hucho hucho</name>
    <name type="common">huchen</name>
    <dbReference type="NCBI Taxonomy" id="62062"/>
    <lineage>
        <taxon>Eukaryota</taxon>
        <taxon>Metazoa</taxon>
        <taxon>Chordata</taxon>
        <taxon>Craniata</taxon>
        <taxon>Vertebrata</taxon>
        <taxon>Euteleostomi</taxon>
        <taxon>Actinopterygii</taxon>
        <taxon>Neopterygii</taxon>
        <taxon>Teleostei</taxon>
        <taxon>Protacanthopterygii</taxon>
        <taxon>Salmoniformes</taxon>
        <taxon>Salmonidae</taxon>
        <taxon>Salmoninae</taxon>
        <taxon>Hucho</taxon>
    </lineage>
</organism>
<dbReference type="AlphaFoldDB" id="A0A4W5LDX8"/>
<protein>
    <recommendedName>
        <fullName evidence="5">Zinc finger C3HC4 RING-type domain-containing protein</fullName>
    </recommendedName>
</protein>
<dbReference type="Proteomes" id="UP000314982">
    <property type="component" value="Unassembled WGS sequence"/>
</dbReference>
<evidence type="ECO:0000256" key="2">
    <source>
        <dbReference type="ARBA" id="ARBA00022771"/>
    </source>
</evidence>
<dbReference type="STRING" id="62062.ENSHHUP00000024058"/>
<name>A0A4W5LDX8_9TELE</name>
<sequence>MAAAELQAFTSMMDALVQISSNMKSMERELHCPVCTEMVKQPIILPCQHSVCLLCAAEVLIQRGYPLPDLPPEPNSPAASPNTRSPRGARRPPPKTTDRLDRVLRPGGLTCV</sequence>
<feature type="region of interest" description="Disordered" evidence="4">
    <location>
        <begin position="66"/>
        <end position="112"/>
    </location>
</feature>
<proteinExistence type="predicted"/>
<evidence type="ECO:0000259" key="5">
    <source>
        <dbReference type="Pfam" id="PF00097"/>
    </source>
</evidence>
<accession>A0A4W5LDX8</accession>
<keyword evidence="1" id="KW-0479">Metal-binding</keyword>
<dbReference type="Ensembl" id="ENSHHUT00000024962.1">
    <property type="protein sequence ID" value="ENSHHUP00000024058.1"/>
    <property type="gene ID" value="ENSHHUG00000015094.1"/>
</dbReference>
<evidence type="ECO:0000256" key="4">
    <source>
        <dbReference type="SAM" id="MobiDB-lite"/>
    </source>
</evidence>
<keyword evidence="3" id="KW-0862">Zinc</keyword>
<keyword evidence="7" id="KW-1185">Reference proteome</keyword>
<dbReference type="Gene3D" id="3.30.40.10">
    <property type="entry name" value="Zinc/RING finger domain, C3HC4 (zinc finger)"/>
    <property type="match status" value="1"/>
</dbReference>
<reference evidence="7" key="1">
    <citation type="submission" date="2018-06" db="EMBL/GenBank/DDBJ databases">
        <title>Genome assembly of Danube salmon.</title>
        <authorList>
            <person name="Macqueen D.J."/>
            <person name="Gundappa M.K."/>
        </authorList>
    </citation>
    <scope>NUCLEOTIDE SEQUENCE [LARGE SCALE GENOMIC DNA]</scope>
</reference>
<dbReference type="GO" id="GO:0008270">
    <property type="term" value="F:zinc ion binding"/>
    <property type="evidence" value="ECO:0007669"/>
    <property type="project" value="UniProtKB-KW"/>
</dbReference>
<evidence type="ECO:0000256" key="1">
    <source>
        <dbReference type="ARBA" id="ARBA00022723"/>
    </source>
</evidence>
<evidence type="ECO:0000313" key="6">
    <source>
        <dbReference type="Ensembl" id="ENSHHUP00000024058.1"/>
    </source>
</evidence>
<dbReference type="InterPro" id="IPR018957">
    <property type="entry name" value="Znf_C3HC4_RING-type"/>
</dbReference>
<dbReference type="InterPro" id="IPR013083">
    <property type="entry name" value="Znf_RING/FYVE/PHD"/>
</dbReference>
<dbReference type="SUPFAM" id="SSF57850">
    <property type="entry name" value="RING/U-box"/>
    <property type="match status" value="1"/>
</dbReference>
<reference evidence="6" key="2">
    <citation type="submission" date="2025-08" db="UniProtKB">
        <authorList>
            <consortium name="Ensembl"/>
        </authorList>
    </citation>
    <scope>IDENTIFICATION</scope>
</reference>
<keyword evidence="2" id="KW-0863">Zinc-finger</keyword>
<reference evidence="6" key="3">
    <citation type="submission" date="2025-09" db="UniProtKB">
        <authorList>
            <consortium name="Ensembl"/>
        </authorList>
    </citation>
    <scope>IDENTIFICATION</scope>
</reference>
<dbReference type="Pfam" id="PF00097">
    <property type="entry name" value="zf-C3HC4"/>
    <property type="match status" value="1"/>
</dbReference>